<evidence type="ECO:0000313" key="3">
    <source>
        <dbReference type="Proteomes" id="UP001519460"/>
    </source>
</evidence>
<dbReference type="EMBL" id="JACVVK020000067">
    <property type="protein sequence ID" value="KAK7496357.1"/>
    <property type="molecule type" value="Genomic_DNA"/>
</dbReference>
<gene>
    <name evidence="2" type="ORF">BaRGS_00012279</name>
</gene>
<dbReference type="AlphaFoldDB" id="A0ABD0LAF7"/>
<feature type="region of interest" description="Disordered" evidence="1">
    <location>
        <begin position="1"/>
        <end position="38"/>
    </location>
</feature>
<feature type="compositionally biased region" description="Low complexity" evidence="1">
    <location>
        <begin position="12"/>
        <end position="23"/>
    </location>
</feature>
<dbReference type="Proteomes" id="UP001519460">
    <property type="component" value="Unassembled WGS sequence"/>
</dbReference>
<feature type="compositionally biased region" description="Basic and acidic residues" evidence="1">
    <location>
        <begin position="411"/>
        <end position="427"/>
    </location>
</feature>
<reference evidence="2 3" key="1">
    <citation type="journal article" date="2023" name="Sci. Data">
        <title>Genome assembly of the Korean intertidal mud-creeper Batillaria attramentaria.</title>
        <authorList>
            <person name="Patra A.K."/>
            <person name="Ho P.T."/>
            <person name="Jun S."/>
            <person name="Lee S.J."/>
            <person name="Kim Y."/>
            <person name="Won Y.J."/>
        </authorList>
    </citation>
    <scope>NUCLEOTIDE SEQUENCE [LARGE SCALE GENOMIC DNA]</scope>
    <source>
        <strain evidence="2">Wonlab-2016</strain>
    </source>
</reference>
<proteinExistence type="predicted"/>
<dbReference type="SUPFAM" id="SSF52540">
    <property type="entry name" value="P-loop containing nucleoside triphosphate hydrolases"/>
    <property type="match status" value="1"/>
</dbReference>
<evidence type="ECO:0000313" key="2">
    <source>
        <dbReference type="EMBL" id="KAK7496357.1"/>
    </source>
</evidence>
<keyword evidence="3" id="KW-1185">Reference proteome</keyword>
<feature type="region of interest" description="Disordered" evidence="1">
    <location>
        <begin position="112"/>
        <end position="137"/>
    </location>
</feature>
<comment type="caution">
    <text evidence="2">The sequence shown here is derived from an EMBL/GenBank/DDBJ whole genome shotgun (WGS) entry which is preliminary data.</text>
</comment>
<feature type="region of interest" description="Disordered" evidence="1">
    <location>
        <begin position="411"/>
        <end position="433"/>
    </location>
</feature>
<organism evidence="2 3">
    <name type="scientific">Batillaria attramentaria</name>
    <dbReference type="NCBI Taxonomy" id="370345"/>
    <lineage>
        <taxon>Eukaryota</taxon>
        <taxon>Metazoa</taxon>
        <taxon>Spiralia</taxon>
        <taxon>Lophotrochozoa</taxon>
        <taxon>Mollusca</taxon>
        <taxon>Gastropoda</taxon>
        <taxon>Caenogastropoda</taxon>
        <taxon>Sorbeoconcha</taxon>
        <taxon>Cerithioidea</taxon>
        <taxon>Batillariidae</taxon>
        <taxon>Batillaria</taxon>
    </lineage>
</organism>
<name>A0ABD0LAF7_9CAEN</name>
<sequence>MADPSGDPAPQTGTGSSGSSETEAPPFPQPASENPNAAISDFDLTHLELEIDGIRKTFQDWTLEYADRYYPGLDKNVYHIPSVPFFMSSTKATEWDNSSSNDQINHERGVQNLEQEESGSQDQPASACSRSLESESSSDEDILLDGIVLKKGDHYNIPELRKRVPVSDIDKETKLKYDCVREYYVPGYPSRSVTSISLLRPSGRPLYTTIEEGAILTKNGTDDHVDRVSENVQRQTTESPATKHKHPMEVHTGNTLEAQRDFQVKPDLDSGFPTGKDHTIRGDMWHREYTRDSPATRYHPDFKKETQGKAEHTGRPDIWHREYTGDSPDTRDSRNIIGVKAEKLVHGALDQLGKQLGSMVALYNYDLPNYLEKLQQQIGYVKPGKGELDVMVLNLQSGPVLIEVKKANLEDDRTEEEKVRGKKETQKEKKRKRRSVMNLLKEAHHQLTNAEAVFNKVMASHGPLPTVKKVTAVPFLSRDELRRVLDVKPKPAVYASTFMCKDDLTDIGKWWEDHILCKPNPMSLETMRAIVGRFAGLLSTVEVPSLDKKRVEMRTHSDAVNEVGRQMSLILLTKQQAEILQCPDPVVQLCGPAGSGKTLMLGMRAMLWLEQGHVVYLQKNDLAIGCKTAKGEMLETLIKDLCKNRNIPVKNLRILNRLPDDKKQTTASHLLKDHSPQHVHAIFDEIWHKSGNQCTERYLEAMIQQGLSVWFSVPCMDNYTTVDGAKVFKLQAVLRSPPVIQRLLKELEGDLVPEWRDCYSTSGEDTGLTTDGPRIKIIQHSKHILHSQVPSFKVPGVQFVRIESAQ</sequence>
<dbReference type="InterPro" id="IPR027417">
    <property type="entry name" value="P-loop_NTPase"/>
</dbReference>
<protein>
    <submittedName>
        <fullName evidence="2">Uncharacterized protein</fullName>
    </submittedName>
</protein>
<evidence type="ECO:0000256" key="1">
    <source>
        <dbReference type="SAM" id="MobiDB-lite"/>
    </source>
</evidence>
<accession>A0ABD0LAF7</accession>